<keyword evidence="4 6" id="KW-0067">ATP-binding</keyword>
<dbReference type="Proteomes" id="UP000440713">
    <property type="component" value="Unassembled WGS sequence"/>
</dbReference>
<dbReference type="PANTHER" id="PTHR43335:SF2">
    <property type="entry name" value="ABC TRANSPORTER, ATP-BINDING PROTEIN"/>
    <property type="match status" value="1"/>
</dbReference>
<evidence type="ECO:0000256" key="2">
    <source>
        <dbReference type="ARBA" id="ARBA00022448"/>
    </source>
</evidence>
<dbReference type="InterPro" id="IPR003593">
    <property type="entry name" value="AAA+_ATPase"/>
</dbReference>
<accession>A0A6N7WYI3</accession>
<keyword evidence="3" id="KW-0547">Nucleotide-binding</keyword>
<evidence type="ECO:0000313" key="7">
    <source>
        <dbReference type="Proteomes" id="UP000440713"/>
    </source>
</evidence>
<evidence type="ECO:0000259" key="5">
    <source>
        <dbReference type="PROSITE" id="PS50893"/>
    </source>
</evidence>
<name>A0A6N7WYI3_9FIRM</name>
<dbReference type="Pfam" id="PF00005">
    <property type="entry name" value="ABC_tran"/>
    <property type="match status" value="1"/>
</dbReference>
<dbReference type="PANTHER" id="PTHR43335">
    <property type="entry name" value="ABC TRANSPORTER, ATP-BINDING PROTEIN"/>
    <property type="match status" value="1"/>
</dbReference>
<evidence type="ECO:0000256" key="3">
    <source>
        <dbReference type="ARBA" id="ARBA00022741"/>
    </source>
</evidence>
<evidence type="ECO:0000256" key="4">
    <source>
        <dbReference type="ARBA" id="ARBA00022840"/>
    </source>
</evidence>
<dbReference type="InterPro" id="IPR027417">
    <property type="entry name" value="P-loop_NTPase"/>
</dbReference>
<comment type="similarity">
    <text evidence="1">Belongs to the ABC transporter superfamily.</text>
</comment>
<dbReference type="SUPFAM" id="SSF52540">
    <property type="entry name" value="P-loop containing nucleoside triphosphate hydrolases"/>
    <property type="match status" value="1"/>
</dbReference>
<protein>
    <submittedName>
        <fullName evidence="6">ATP-binding cassette domain-containing protein</fullName>
    </submittedName>
</protein>
<feature type="domain" description="ABC transporter" evidence="5">
    <location>
        <begin position="3"/>
        <end position="223"/>
    </location>
</feature>
<comment type="caution">
    <text evidence="6">The sequence shown here is derived from an EMBL/GenBank/DDBJ whole genome shotgun (WGS) entry which is preliminary data.</text>
</comment>
<keyword evidence="7" id="KW-1185">Reference proteome</keyword>
<evidence type="ECO:0000256" key="1">
    <source>
        <dbReference type="ARBA" id="ARBA00005417"/>
    </source>
</evidence>
<dbReference type="RefSeq" id="WP_154537535.1">
    <property type="nucleotide sequence ID" value="NZ_VUNE01000001.1"/>
</dbReference>
<reference evidence="6 7" key="1">
    <citation type="submission" date="2019-08" db="EMBL/GenBank/DDBJ databases">
        <title>In-depth cultivation of the pig gut microbiome towards novel bacterial diversity and tailored functional studies.</title>
        <authorList>
            <person name="Wylensek D."/>
            <person name="Hitch T.C.A."/>
            <person name="Clavel T."/>
        </authorList>
    </citation>
    <scope>NUCLEOTIDE SEQUENCE [LARGE SCALE GENOMIC DNA]</scope>
    <source>
        <strain evidence="6 7">WCA-SAB-591-4A-A</strain>
    </source>
</reference>
<dbReference type="InterPro" id="IPR003439">
    <property type="entry name" value="ABC_transporter-like_ATP-bd"/>
</dbReference>
<dbReference type="SMART" id="SM00382">
    <property type="entry name" value="AAA"/>
    <property type="match status" value="1"/>
</dbReference>
<dbReference type="Gene3D" id="3.40.50.300">
    <property type="entry name" value="P-loop containing nucleotide triphosphate hydrolases"/>
    <property type="match status" value="1"/>
</dbReference>
<organism evidence="6 7">
    <name type="scientific">Peptostreptococcus porci</name>
    <dbReference type="NCBI Taxonomy" id="2652282"/>
    <lineage>
        <taxon>Bacteria</taxon>
        <taxon>Bacillati</taxon>
        <taxon>Bacillota</taxon>
        <taxon>Clostridia</taxon>
        <taxon>Peptostreptococcales</taxon>
        <taxon>Peptostreptococcaceae</taxon>
        <taxon>Peptostreptococcus</taxon>
    </lineage>
</organism>
<keyword evidence="2" id="KW-0813">Transport</keyword>
<dbReference type="PROSITE" id="PS50893">
    <property type="entry name" value="ABC_TRANSPORTER_2"/>
    <property type="match status" value="1"/>
</dbReference>
<dbReference type="GO" id="GO:0016887">
    <property type="term" value="F:ATP hydrolysis activity"/>
    <property type="evidence" value="ECO:0007669"/>
    <property type="project" value="InterPro"/>
</dbReference>
<proteinExistence type="inferred from homology"/>
<dbReference type="GO" id="GO:0005524">
    <property type="term" value="F:ATP binding"/>
    <property type="evidence" value="ECO:0007669"/>
    <property type="project" value="UniProtKB-KW"/>
</dbReference>
<gene>
    <name evidence="6" type="ORF">FYJ71_02020</name>
</gene>
<evidence type="ECO:0000313" key="6">
    <source>
        <dbReference type="EMBL" id="MST61750.1"/>
    </source>
</evidence>
<dbReference type="AlphaFoldDB" id="A0A6N7WYI3"/>
<sequence length="285" mass="32545">MNMYIKNLSKSYGENFVLKNISTEIGNGIYGFLGANGVGKSTLFNIISGYIKATSGEISFNGEKPRVGFLPQQFEGYPEMTVQEFLQYMGFVKMGKESKGILSDINKQLKIFELEDKKKVKLKNLSGGQVRRVGLAQAFLADPHLILLDEPTAGLDPSQRNYFKNYLVEKSQEKTILLSTHIVSDLEFITKKLYVLKNGSFVMEGKEEELISRVDGNVWEVKINKQDVYTKLKHITISESYEQEDYYVIRYINSKDIIEGSKQVKPTLNDVYLYNFKEEGFTNEI</sequence>
<dbReference type="EMBL" id="VUNE01000001">
    <property type="protein sequence ID" value="MST61750.1"/>
    <property type="molecule type" value="Genomic_DNA"/>
</dbReference>